<comment type="similarity">
    <text evidence="10">Belongs to the SGF11 family.</text>
</comment>
<dbReference type="PANTHER" id="PTHR46367">
    <property type="entry name" value="ATAXIN-7-LIKE PROTEIN 3"/>
    <property type="match status" value="1"/>
</dbReference>
<keyword evidence="2" id="KW-0479">Metal-binding</keyword>
<reference evidence="15" key="1">
    <citation type="submission" date="2017-02" db="UniProtKB">
        <authorList>
            <consortium name="WormBaseParasite"/>
        </authorList>
    </citation>
    <scope>IDENTIFICATION</scope>
</reference>
<dbReference type="Pfam" id="PF08209">
    <property type="entry name" value="Sgf11"/>
    <property type="match status" value="1"/>
</dbReference>
<gene>
    <name evidence="12" type="ORF">DME_LOCUS4636</name>
</gene>
<keyword evidence="8" id="KW-0804">Transcription</keyword>
<dbReference type="OrthoDB" id="21557at2759"/>
<comment type="function">
    <text evidence="10">Component of the transcription regulatory histone acetylation (HAT) complex SAGA, a multiprotein complex that activates transcription by remodeling chromatin and mediating histone acetylation and deubiquitination. Within the SAGA complex, participates in a subcomplex that specifically deubiquitinates histone H2B. The SAGA complex is recruited to specific gene promoters by activators, where it is required for transcription.</text>
</comment>
<dbReference type="GO" id="GO:0003713">
    <property type="term" value="F:transcription coactivator activity"/>
    <property type="evidence" value="ECO:0007669"/>
    <property type="project" value="TreeGrafter"/>
</dbReference>
<evidence type="ECO:0000256" key="9">
    <source>
        <dbReference type="ARBA" id="ARBA00023242"/>
    </source>
</evidence>
<dbReference type="Proteomes" id="UP000274756">
    <property type="component" value="Unassembled WGS sequence"/>
</dbReference>
<dbReference type="EMBL" id="UYYG01001150">
    <property type="protein sequence ID" value="VDN54663.1"/>
    <property type="molecule type" value="Genomic_DNA"/>
</dbReference>
<evidence type="ECO:0000256" key="4">
    <source>
        <dbReference type="ARBA" id="ARBA00022833"/>
    </source>
</evidence>
<sequence>MKEEEDEEEEEEEEANDLCNFVQKKLECVDNSTNNCNERDKALAVISKTTNENFDDKTLVTTMETTNEVEILDHRGCHIAMETETPSDDEDTYQRKLHALANPPSQAHVKIECCECKRGVTACRYAYHLEKCIGNGRASSRIARRKLEISSASIVKESSVRSKDSSDTTVEVDGSDEDSRHTTQDDDEDWRSPRKLRRSRSRKAKQRRLKID</sequence>
<comment type="subcellular location">
    <subcellularLocation>
        <location evidence="1 10">Nucleus</location>
    </subcellularLocation>
</comment>
<organism evidence="13 15">
    <name type="scientific">Dracunculus medinensis</name>
    <name type="common">Guinea worm</name>
    <dbReference type="NCBI Taxonomy" id="318479"/>
    <lineage>
        <taxon>Eukaryota</taxon>
        <taxon>Metazoa</taxon>
        <taxon>Ecdysozoa</taxon>
        <taxon>Nematoda</taxon>
        <taxon>Chromadorea</taxon>
        <taxon>Rhabditida</taxon>
        <taxon>Spirurina</taxon>
        <taxon>Dracunculoidea</taxon>
        <taxon>Dracunculidae</taxon>
        <taxon>Dracunculus</taxon>
    </lineage>
</organism>
<dbReference type="GO" id="GO:0000124">
    <property type="term" value="C:SAGA complex"/>
    <property type="evidence" value="ECO:0007669"/>
    <property type="project" value="TreeGrafter"/>
</dbReference>
<evidence type="ECO:0000256" key="6">
    <source>
        <dbReference type="ARBA" id="ARBA00023015"/>
    </source>
</evidence>
<keyword evidence="7 10" id="KW-0010">Activator</keyword>
<keyword evidence="4" id="KW-0862">Zinc</keyword>
<dbReference type="WBParaSite" id="DME_0000027601-mRNA-1">
    <property type="protein sequence ID" value="DME_0000027601-mRNA-1"/>
    <property type="gene ID" value="DME_0000027601"/>
</dbReference>
<keyword evidence="3" id="KW-0863">Zinc-finger</keyword>
<evidence type="ECO:0000256" key="5">
    <source>
        <dbReference type="ARBA" id="ARBA00022853"/>
    </source>
</evidence>
<dbReference type="STRING" id="318479.A0A0N4U121"/>
<dbReference type="AlphaFoldDB" id="A0A0N4U121"/>
<feature type="region of interest" description="Disordered" evidence="11">
    <location>
        <begin position="156"/>
        <end position="212"/>
    </location>
</feature>
<keyword evidence="5" id="KW-0156">Chromatin regulator</keyword>
<dbReference type="InterPro" id="IPR013246">
    <property type="entry name" value="SAGA_su_Sgf11"/>
</dbReference>
<comment type="subunit">
    <text evidence="10">Component of some SAGA transcription coactivator-HAT complexes.</text>
</comment>
<accession>A0A0N4U121</accession>
<dbReference type="InterPro" id="IPR051078">
    <property type="entry name" value="SGF11"/>
</dbReference>
<dbReference type="Proteomes" id="UP000038040">
    <property type="component" value="Unplaced"/>
</dbReference>
<evidence type="ECO:0000256" key="2">
    <source>
        <dbReference type="ARBA" id="ARBA00022723"/>
    </source>
</evidence>
<keyword evidence="14" id="KW-1185">Reference proteome</keyword>
<feature type="compositionally biased region" description="Basic residues" evidence="11">
    <location>
        <begin position="193"/>
        <end position="212"/>
    </location>
</feature>
<keyword evidence="9" id="KW-0539">Nucleus</keyword>
<evidence type="ECO:0000313" key="13">
    <source>
        <dbReference type="Proteomes" id="UP000038040"/>
    </source>
</evidence>
<evidence type="ECO:0000256" key="1">
    <source>
        <dbReference type="ARBA" id="ARBA00004123"/>
    </source>
</evidence>
<evidence type="ECO:0000256" key="8">
    <source>
        <dbReference type="ARBA" id="ARBA00023163"/>
    </source>
</evidence>
<reference evidence="12 14" key="2">
    <citation type="submission" date="2018-11" db="EMBL/GenBank/DDBJ databases">
        <authorList>
            <consortium name="Pathogen Informatics"/>
        </authorList>
    </citation>
    <scope>NUCLEOTIDE SEQUENCE [LARGE SCALE GENOMIC DNA]</scope>
</reference>
<evidence type="ECO:0000256" key="10">
    <source>
        <dbReference type="RuleBase" id="RU261113"/>
    </source>
</evidence>
<name>A0A0N4U121_DRAME</name>
<evidence type="ECO:0000313" key="12">
    <source>
        <dbReference type="EMBL" id="VDN54663.1"/>
    </source>
</evidence>
<dbReference type="PANTHER" id="PTHR46367:SF1">
    <property type="entry name" value="ATAXIN-7-LIKE PROTEIN 3"/>
    <property type="match status" value="1"/>
</dbReference>
<evidence type="ECO:0000313" key="15">
    <source>
        <dbReference type="WBParaSite" id="DME_0000027601-mRNA-1"/>
    </source>
</evidence>
<evidence type="ECO:0000313" key="14">
    <source>
        <dbReference type="Proteomes" id="UP000274756"/>
    </source>
</evidence>
<keyword evidence="6" id="KW-0805">Transcription regulation</keyword>
<dbReference type="GO" id="GO:0006357">
    <property type="term" value="P:regulation of transcription by RNA polymerase II"/>
    <property type="evidence" value="ECO:0007669"/>
    <property type="project" value="TreeGrafter"/>
</dbReference>
<proteinExistence type="inferred from homology"/>
<dbReference type="GO" id="GO:0071819">
    <property type="term" value="C:DUBm complex"/>
    <property type="evidence" value="ECO:0007669"/>
    <property type="project" value="TreeGrafter"/>
</dbReference>
<dbReference type="GO" id="GO:0006325">
    <property type="term" value="P:chromatin organization"/>
    <property type="evidence" value="ECO:0007669"/>
    <property type="project" value="UniProtKB-KW"/>
</dbReference>
<evidence type="ECO:0000256" key="3">
    <source>
        <dbReference type="ARBA" id="ARBA00022771"/>
    </source>
</evidence>
<evidence type="ECO:0000256" key="11">
    <source>
        <dbReference type="SAM" id="MobiDB-lite"/>
    </source>
</evidence>
<dbReference type="GO" id="GO:0008270">
    <property type="term" value="F:zinc ion binding"/>
    <property type="evidence" value="ECO:0007669"/>
    <property type="project" value="UniProtKB-KW"/>
</dbReference>
<evidence type="ECO:0000256" key="7">
    <source>
        <dbReference type="ARBA" id="ARBA00023159"/>
    </source>
</evidence>
<protein>
    <recommendedName>
        <fullName evidence="10">SAGA-associated factor 11</fullName>
    </recommendedName>
</protein>